<dbReference type="EMBL" id="JABAGO010000054">
    <property type="protein sequence ID" value="NMF00805.1"/>
    <property type="molecule type" value="Genomic_DNA"/>
</dbReference>
<protein>
    <submittedName>
        <fullName evidence="2">Uncharacterized protein</fullName>
    </submittedName>
</protein>
<dbReference type="GeneID" id="92838000"/>
<keyword evidence="1" id="KW-0472">Membrane</keyword>
<dbReference type="AlphaFoldDB" id="A0A848CTD8"/>
<feature type="transmembrane region" description="Helical" evidence="1">
    <location>
        <begin position="12"/>
        <end position="43"/>
    </location>
</feature>
<name>A0A848CTD8_ANEAE</name>
<proteinExistence type="predicted"/>
<sequence length="92" mass="10630">MEQKRKSRKRRGWVLLGIGALILMGTLHLDFLIPLLIGGFLLVTGWRMLKRNTGGDWWQSTEPSVYPSSTPQAPMYNMDALDEWEKQLNNKK</sequence>
<dbReference type="Proteomes" id="UP000561326">
    <property type="component" value="Unassembled WGS sequence"/>
</dbReference>
<accession>A0A848CTD8</accession>
<evidence type="ECO:0000256" key="1">
    <source>
        <dbReference type="SAM" id="Phobius"/>
    </source>
</evidence>
<comment type="caution">
    <text evidence="2">The sequence shown here is derived from an EMBL/GenBank/DDBJ whole genome shotgun (WGS) entry which is preliminary data.</text>
</comment>
<organism evidence="2 3">
    <name type="scientific">Aneurinibacillus aneurinilyticus</name>
    <name type="common">Bacillus aneurinolyticus</name>
    <dbReference type="NCBI Taxonomy" id="1391"/>
    <lineage>
        <taxon>Bacteria</taxon>
        <taxon>Bacillati</taxon>
        <taxon>Bacillota</taxon>
        <taxon>Bacilli</taxon>
        <taxon>Bacillales</taxon>
        <taxon>Paenibacillaceae</taxon>
        <taxon>Aneurinibacillus group</taxon>
        <taxon>Aneurinibacillus</taxon>
    </lineage>
</organism>
<evidence type="ECO:0000313" key="2">
    <source>
        <dbReference type="EMBL" id="NMF00805.1"/>
    </source>
</evidence>
<gene>
    <name evidence="2" type="ORF">HF838_21505</name>
</gene>
<dbReference type="OrthoDB" id="2680297at2"/>
<keyword evidence="1" id="KW-0812">Transmembrane</keyword>
<reference evidence="2 3" key="1">
    <citation type="submission" date="2020-04" db="EMBL/GenBank/DDBJ databases">
        <authorList>
            <person name="Hitch T.C.A."/>
            <person name="Wylensek D."/>
            <person name="Clavel T."/>
        </authorList>
    </citation>
    <scope>NUCLEOTIDE SEQUENCE [LARGE SCALE GENOMIC DNA]</scope>
    <source>
        <strain evidence="2 3">WB01_D5_05</strain>
    </source>
</reference>
<evidence type="ECO:0000313" key="3">
    <source>
        <dbReference type="Proteomes" id="UP000561326"/>
    </source>
</evidence>
<keyword evidence="1" id="KW-1133">Transmembrane helix</keyword>
<dbReference type="RefSeq" id="WP_021620043.1">
    <property type="nucleotide sequence ID" value="NZ_CABKST010000069.1"/>
</dbReference>